<evidence type="ECO:0000313" key="3">
    <source>
        <dbReference type="Proteomes" id="UP001232973"/>
    </source>
</evidence>
<feature type="domain" description="HMA" evidence="1">
    <location>
        <begin position="1"/>
        <end position="61"/>
    </location>
</feature>
<reference evidence="2 3" key="1">
    <citation type="submission" date="2023-07" db="EMBL/GenBank/DDBJ databases">
        <title>Genomic Encyclopedia of Type Strains, Phase IV (KMG-IV): sequencing the most valuable type-strain genomes for metagenomic binning, comparative biology and taxonomic classification.</title>
        <authorList>
            <person name="Goeker M."/>
        </authorList>
    </citation>
    <scope>NUCLEOTIDE SEQUENCE [LARGE SCALE GENOMIC DNA]</scope>
    <source>
        <strain evidence="2 3">DSM 4006</strain>
    </source>
</reference>
<dbReference type="Gene3D" id="3.30.70.100">
    <property type="match status" value="1"/>
</dbReference>
<sequence>MDTMNISVEGLNVNTVTKALKSIRGVAGVDVDLSENLAIVTFDETEVNGDVLRRAVMGTKH</sequence>
<accession>A0ABT9XIG2</accession>
<dbReference type="CDD" id="cd00371">
    <property type="entry name" value="HMA"/>
    <property type="match status" value="1"/>
</dbReference>
<dbReference type="Proteomes" id="UP001232973">
    <property type="component" value="Unassembled WGS sequence"/>
</dbReference>
<evidence type="ECO:0000259" key="1">
    <source>
        <dbReference type="PROSITE" id="PS50846"/>
    </source>
</evidence>
<gene>
    <name evidence="2" type="ORF">J2S03_001965</name>
</gene>
<comment type="caution">
    <text evidence="2">The sequence shown here is derived from an EMBL/GenBank/DDBJ whole genome shotgun (WGS) entry which is preliminary data.</text>
</comment>
<name>A0ABT9XIG2_9BACL</name>
<proteinExistence type="predicted"/>
<organism evidence="2 3">
    <name type="scientific">Alicyclobacillus cycloheptanicus</name>
    <dbReference type="NCBI Taxonomy" id="1457"/>
    <lineage>
        <taxon>Bacteria</taxon>
        <taxon>Bacillati</taxon>
        <taxon>Bacillota</taxon>
        <taxon>Bacilli</taxon>
        <taxon>Bacillales</taxon>
        <taxon>Alicyclobacillaceae</taxon>
        <taxon>Alicyclobacillus</taxon>
    </lineage>
</organism>
<dbReference type="Pfam" id="PF00403">
    <property type="entry name" value="HMA"/>
    <property type="match status" value="1"/>
</dbReference>
<protein>
    <submittedName>
        <fullName evidence="2">Copper chaperone CopZ</fullName>
    </submittedName>
</protein>
<keyword evidence="3" id="KW-1185">Reference proteome</keyword>
<dbReference type="SUPFAM" id="SSF55008">
    <property type="entry name" value="HMA, heavy metal-associated domain"/>
    <property type="match status" value="1"/>
</dbReference>
<dbReference type="EMBL" id="JAUSTP010000014">
    <property type="protein sequence ID" value="MDQ0190102.1"/>
    <property type="molecule type" value="Genomic_DNA"/>
</dbReference>
<dbReference type="InterPro" id="IPR006121">
    <property type="entry name" value="HMA_dom"/>
</dbReference>
<dbReference type="InterPro" id="IPR036163">
    <property type="entry name" value="HMA_dom_sf"/>
</dbReference>
<dbReference type="PROSITE" id="PS50846">
    <property type="entry name" value="HMA_2"/>
    <property type="match status" value="1"/>
</dbReference>
<evidence type="ECO:0000313" key="2">
    <source>
        <dbReference type="EMBL" id="MDQ0190102.1"/>
    </source>
</evidence>